<dbReference type="PANTHER" id="PTHR46193:SF18">
    <property type="entry name" value="HEXITOL PHOSPHATASE B"/>
    <property type="match status" value="1"/>
</dbReference>
<dbReference type="SFLD" id="SFLDG01129">
    <property type="entry name" value="C1.5:_HAD__Beta-PGM__Phosphata"/>
    <property type="match status" value="1"/>
</dbReference>
<evidence type="ECO:0000256" key="5">
    <source>
        <dbReference type="ARBA" id="ARBA00023277"/>
    </source>
</evidence>
<evidence type="ECO:0000256" key="2">
    <source>
        <dbReference type="ARBA" id="ARBA00006171"/>
    </source>
</evidence>
<name>A0A5N5W990_STRMB</name>
<dbReference type="InterPro" id="IPR051600">
    <property type="entry name" value="Beta-PGM-like"/>
</dbReference>
<gene>
    <name evidence="7" type="ORF">FRZ00_11605</name>
</gene>
<dbReference type="Gene3D" id="3.40.50.1000">
    <property type="entry name" value="HAD superfamily/HAD-like"/>
    <property type="match status" value="1"/>
</dbReference>
<keyword evidence="3" id="KW-0479">Metal-binding</keyword>
<dbReference type="SFLD" id="SFLDS00003">
    <property type="entry name" value="Haloacid_Dehalogenase"/>
    <property type="match status" value="1"/>
</dbReference>
<accession>A0A5N5W990</accession>
<reference evidence="7 8" key="1">
    <citation type="journal article" date="2019" name="Microb. Cell Fact.">
        <title>Exploring novel herbicidin analogues by transcriptional regulator overexpression and MS/MS molecular networking.</title>
        <authorList>
            <person name="Shi Y."/>
            <person name="Gu R."/>
            <person name="Li Y."/>
            <person name="Wang X."/>
            <person name="Ren W."/>
            <person name="Li X."/>
            <person name="Wang L."/>
            <person name="Xie Y."/>
            <person name="Hong B."/>
        </authorList>
    </citation>
    <scope>NUCLEOTIDE SEQUENCE [LARGE SCALE GENOMIC DNA]</scope>
    <source>
        <strain evidence="7 8">US-43</strain>
    </source>
</reference>
<dbReference type="GO" id="GO:0003824">
    <property type="term" value="F:catalytic activity"/>
    <property type="evidence" value="ECO:0007669"/>
    <property type="project" value="UniProtKB-ARBA"/>
</dbReference>
<comment type="caution">
    <text evidence="7">The sequence shown here is derived from an EMBL/GenBank/DDBJ whole genome shotgun (WGS) entry which is preliminary data.</text>
</comment>
<dbReference type="Gene3D" id="1.10.150.240">
    <property type="entry name" value="Putative phosphatase, domain 2"/>
    <property type="match status" value="1"/>
</dbReference>
<keyword evidence="8" id="KW-1185">Reference proteome</keyword>
<evidence type="ECO:0000256" key="3">
    <source>
        <dbReference type="ARBA" id="ARBA00022723"/>
    </source>
</evidence>
<organism evidence="7 8">
    <name type="scientific">Streptomyces mobaraensis</name>
    <name type="common">Streptoverticillium mobaraense</name>
    <dbReference type="NCBI Taxonomy" id="35621"/>
    <lineage>
        <taxon>Bacteria</taxon>
        <taxon>Bacillati</taxon>
        <taxon>Actinomycetota</taxon>
        <taxon>Actinomycetes</taxon>
        <taxon>Kitasatosporales</taxon>
        <taxon>Streptomycetaceae</taxon>
        <taxon>Streptomyces</taxon>
    </lineage>
</organism>
<dbReference type="InterPro" id="IPR023214">
    <property type="entry name" value="HAD_sf"/>
</dbReference>
<dbReference type="PANTHER" id="PTHR46193">
    <property type="entry name" value="6-PHOSPHOGLUCONATE PHOSPHATASE"/>
    <property type="match status" value="1"/>
</dbReference>
<evidence type="ECO:0000256" key="6">
    <source>
        <dbReference type="SAM" id="MobiDB-lite"/>
    </source>
</evidence>
<comment type="cofactor">
    <cofactor evidence="1">
        <name>Mg(2+)</name>
        <dbReference type="ChEBI" id="CHEBI:18420"/>
    </cofactor>
</comment>
<dbReference type="InterPro" id="IPR036412">
    <property type="entry name" value="HAD-like_sf"/>
</dbReference>
<dbReference type="Proteomes" id="UP000327000">
    <property type="component" value="Unassembled WGS sequence"/>
</dbReference>
<keyword evidence="5" id="KW-0119">Carbohydrate metabolism</keyword>
<comment type="similarity">
    <text evidence="2">Belongs to the HAD-like hydrolase superfamily. CbbY/CbbZ/Gph/YieH family.</text>
</comment>
<dbReference type="EMBL" id="VOKX01000018">
    <property type="protein sequence ID" value="KAB7846856.1"/>
    <property type="molecule type" value="Genomic_DNA"/>
</dbReference>
<keyword evidence="4" id="KW-0460">Magnesium</keyword>
<evidence type="ECO:0000256" key="4">
    <source>
        <dbReference type="ARBA" id="ARBA00022842"/>
    </source>
</evidence>
<evidence type="ECO:0000313" key="8">
    <source>
        <dbReference type="Proteomes" id="UP000327000"/>
    </source>
</evidence>
<feature type="compositionally biased region" description="Low complexity" evidence="6">
    <location>
        <begin position="40"/>
        <end position="49"/>
    </location>
</feature>
<protein>
    <submittedName>
        <fullName evidence="7">HAD family phosphatase</fullName>
    </submittedName>
</protein>
<dbReference type="InterPro" id="IPR023198">
    <property type="entry name" value="PGP-like_dom2"/>
</dbReference>
<feature type="region of interest" description="Disordered" evidence="6">
    <location>
        <begin position="1"/>
        <end position="68"/>
    </location>
</feature>
<evidence type="ECO:0000256" key="1">
    <source>
        <dbReference type="ARBA" id="ARBA00001946"/>
    </source>
</evidence>
<dbReference type="SUPFAM" id="SSF56784">
    <property type="entry name" value="HAD-like"/>
    <property type="match status" value="1"/>
</dbReference>
<evidence type="ECO:0000313" key="7">
    <source>
        <dbReference type="EMBL" id="KAB7846856.1"/>
    </source>
</evidence>
<proteinExistence type="inferred from homology"/>
<sequence length="320" mass="33959">MAEGPIRARAHGRSGRPGTARDGPNGGRARDVGPCPARPPRTVMVPTTQRPRRPPMRPPTPVPESAQDTCPALPPRIAAVVFDADSVLTDLAHLQTATWGFVLDAYLRERAPGSGAKGPDAETELPAFLDDGHLTAAVTSFCELRGLGFGSLRQAVATAHDLSVRRQAILHRYLHHYGVGVRRGTAELLTDLRRRGVRCAAVSGTARARGLLTARGLVQLLDVVLDGDDRARLRSPARPDPVQLLHAARLLGADPRETAVVDAAPRGVRAAARGGFGRIVGLTPPGDVRRMTELFRHGADLVVHDLGQLRGGARAVPAAA</sequence>
<dbReference type="AlphaFoldDB" id="A0A5N5W990"/>
<dbReference type="GO" id="GO:0046872">
    <property type="term" value="F:metal ion binding"/>
    <property type="evidence" value="ECO:0007669"/>
    <property type="project" value="UniProtKB-KW"/>
</dbReference>
<dbReference type="Pfam" id="PF00702">
    <property type="entry name" value="Hydrolase"/>
    <property type="match status" value="1"/>
</dbReference>